<feature type="region of interest" description="Disordered" evidence="13">
    <location>
        <begin position="691"/>
        <end position="800"/>
    </location>
</feature>
<dbReference type="Gene3D" id="1.10.10.10">
    <property type="entry name" value="Winged helix-like DNA-binding domain superfamily/Winged helix DNA-binding domain"/>
    <property type="match status" value="1"/>
</dbReference>
<keyword evidence="5 11" id="KW-0347">Helicase</keyword>
<dbReference type="GO" id="GO:0005694">
    <property type="term" value="C:chromosome"/>
    <property type="evidence" value="ECO:0007669"/>
    <property type="project" value="TreeGrafter"/>
</dbReference>
<evidence type="ECO:0000256" key="2">
    <source>
        <dbReference type="ARBA" id="ARBA00022723"/>
    </source>
</evidence>
<evidence type="ECO:0000313" key="16">
    <source>
        <dbReference type="EMBL" id="GAC77746.1"/>
    </source>
</evidence>
<dbReference type="Pfam" id="PF16124">
    <property type="entry name" value="RecQ_Zn_bind"/>
    <property type="match status" value="1"/>
</dbReference>
<dbReference type="CDD" id="cd18794">
    <property type="entry name" value="SF2_C_RecQ"/>
    <property type="match status" value="1"/>
</dbReference>
<keyword evidence="12" id="KW-0175">Coiled coil</keyword>
<gene>
    <name evidence="16" type="ORF">PANT_27d00102</name>
</gene>
<feature type="coiled-coil region" evidence="12">
    <location>
        <begin position="46"/>
        <end position="80"/>
    </location>
</feature>
<feature type="compositionally biased region" description="Low complexity" evidence="13">
    <location>
        <begin position="697"/>
        <end position="708"/>
    </location>
</feature>
<keyword evidence="7" id="KW-0238">DNA-binding</keyword>
<dbReference type="InterPro" id="IPR011545">
    <property type="entry name" value="DEAD/DEAH_box_helicase_dom"/>
</dbReference>
<dbReference type="GO" id="GO:0005634">
    <property type="term" value="C:nucleus"/>
    <property type="evidence" value="ECO:0007669"/>
    <property type="project" value="UniProtKB-SubCell"/>
</dbReference>
<dbReference type="GO" id="GO:0043138">
    <property type="term" value="F:3'-5' DNA helicase activity"/>
    <property type="evidence" value="ECO:0007669"/>
    <property type="project" value="UniProtKB-EC"/>
</dbReference>
<proteinExistence type="inferred from homology"/>
<evidence type="ECO:0000256" key="10">
    <source>
        <dbReference type="ARBA" id="ARBA00034617"/>
    </source>
</evidence>
<dbReference type="Pfam" id="PF00271">
    <property type="entry name" value="Helicase_C"/>
    <property type="match status" value="1"/>
</dbReference>
<dbReference type="InterPro" id="IPR001650">
    <property type="entry name" value="Helicase_C-like"/>
</dbReference>
<keyword evidence="9 11" id="KW-0539">Nucleus</keyword>
<dbReference type="GO" id="GO:0005737">
    <property type="term" value="C:cytoplasm"/>
    <property type="evidence" value="ECO:0007669"/>
    <property type="project" value="TreeGrafter"/>
</dbReference>
<dbReference type="EMBL" id="DF196793">
    <property type="protein sequence ID" value="GAC77746.1"/>
    <property type="molecule type" value="Genomic_DNA"/>
</dbReference>
<dbReference type="FunFam" id="3.40.50.300:FF:001544">
    <property type="entry name" value="ATP-dependent DNA helicase"/>
    <property type="match status" value="1"/>
</dbReference>
<dbReference type="GO" id="GO:0003677">
    <property type="term" value="F:DNA binding"/>
    <property type="evidence" value="ECO:0007669"/>
    <property type="project" value="UniProtKB-KW"/>
</dbReference>
<dbReference type="InterPro" id="IPR004589">
    <property type="entry name" value="DNA_helicase_ATP-dep_RecQ"/>
</dbReference>
<dbReference type="PROSITE" id="PS00690">
    <property type="entry name" value="DEAH_ATP_HELICASE"/>
    <property type="match status" value="1"/>
</dbReference>
<evidence type="ECO:0000256" key="9">
    <source>
        <dbReference type="ARBA" id="ARBA00023242"/>
    </source>
</evidence>
<dbReference type="InterPro" id="IPR002464">
    <property type="entry name" value="DNA/RNA_helicase_DEAH_CS"/>
</dbReference>
<evidence type="ECO:0000259" key="15">
    <source>
        <dbReference type="PROSITE" id="PS51194"/>
    </source>
</evidence>
<comment type="catalytic activity">
    <reaction evidence="11">
        <text>ATP + H2O = ADP + phosphate + H(+)</text>
        <dbReference type="Rhea" id="RHEA:13065"/>
        <dbReference type="ChEBI" id="CHEBI:15377"/>
        <dbReference type="ChEBI" id="CHEBI:15378"/>
        <dbReference type="ChEBI" id="CHEBI:30616"/>
        <dbReference type="ChEBI" id="CHEBI:43474"/>
        <dbReference type="ChEBI" id="CHEBI:456216"/>
    </reaction>
</comment>
<sequence length="800" mass="86984">MSADVDSDGDFQVLDEASGIARSSTAKTYAGNDADIIYDETVVTKLEELDAEIESVSGQIADLQQLKQSLLRERRKVHAEYLESAKQDGTQAPRKLGHDYTSSSANWSSTIRSTAKSVFRIPSFRFCQEAVINAAMDARHAVVVMPTGGGKSLCYQLPAILNPGVTLVVSPLISLMTDQVLHLKEVGIESELLCGSTSREDSTAILKKIRHGPALAGPSKHANSNASASSELLEDHRTDGIKLLYVTPERIAKSKTFLSALQNAYEQGRLSRIVIDEAHCCSQMGHDYRPDYAKLSLLRRLFPKVPVMCLTATCGPKVLKEIIEIIDLPPITQPDNAAPMRTIYFTAPLFRPNLLYRVVQRPQQAQAASQAIVDYILAHHAGHCGIVYCLSQSDTEAMAKALMELSSRRIATGTYHAGLDDASKQRIHTDWRKGRIQVVCATIAFGMGIDKPDVRFVIHACISKSLDAYYQETGRAGRDGKTSDCLLFYRPQDAIRMSSLVASEPTGQEKLSAMLEYAQSARCRRQLFADYFSDMFEKGDAQRQRSCAICDNCTEHRQDLLMDARMQMYQLLAILAEMCRQGGRITLTSLSDVARGLGGGKFNLDPNLTDARGGSSKASVSKSTKAGVVDVTAVAGGKITLHRDMVDRLIVHGILSQLIEQSYQATAYTVNVYLEIGPKATRFLRHPLESVSSPSKLDLLPPVQVLPPNANTASQAPSAQTTGKRSGIQADLEPESSSENARPKKSRSAANPSVNGASGNRGTGAKSRPNGSQIDTLAGQQSREQALVGGTSEHEAIVID</sequence>
<reference evidence="17" key="1">
    <citation type="journal article" date="2013" name="Genome Announc.">
        <title>Genome sequence of the basidiomycetous yeast Pseudozyma antarctica T-34, a producer of the glycolipid biosurfactants mannosylerythritol lipids.</title>
        <authorList>
            <person name="Morita T."/>
            <person name="Koike H."/>
            <person name="Koyama Y."/>
            <person name="Hagiwara H."/>
            <person name="Ito E."/>
            <person name="Fukuoka T."/>
            <person name="Imura T."/>
            <person name="Machida M."/>
            <person name="Kitamoto D."/>
        </authorList>
    </citation>
    <scope>NUCLEOTIDE SEQUENCE [LARGE SCALE GENOMIC DNA]</scope>
    <source>
        <strain evidence="17">T-34</strain>
    </source>
</reference>
<dbReference type="InterPro" id="IPR014001">
    <property type="entry name" value="Helicase_ATP-bd"/>
</dbReference>
<dbReference type="GO" id="GO:0005524">
    <property type="term" value="F:ATP binding"/>
    <property type="evidence" value="ECO:0007669"/>
    <property type="project" value="UniProtKB-KW"/>
</dbReference>
<dbReference type="SMART" id="SM00487">
    <property type="entry name" value="DEXDc"/>
    <property type="match status" value="1"/>
</dbReference>
<keyword evidence="3 11" id="KW-0547">Nucleotide-binding</keyword>
<evidence type="ECO:0000256" key="13">
    <source>
        <dbReference type="SAM" id="MobiDB-lite"/>
    </source>
</evidence>
<accession>M9LTH5</accession>
<evidence type="ECO:0000256" key="5">
    <source>
        <dbReference type="ARBA" id="ARBA00022806"/>
    </source>
</evidence>
<evidence type="ECO:0000256" key="3">
    <source>
        <dbReference type="ARBA" id="ARBA00022741"/>
    </source>
</evidence>
<dbReference type="InterPro" id="IPR036388">
    <property type="entry name" value="WH-like_DNA-bd_sf"/>
</dbReference>
<evidence type="ECO:0000256" key="4">
    <source>
        <dbReference type="ARBA" id="ARBA00022801"/>
    </source>
</evidence>
<feature type="compositionally biased region" description="Polar residues" evidence="13">
    <location>
        <begin position="748"/>
        <end position="760"/>
    </location>
</feature>
<dbReference type="FunFam" id="3.40.50.300:FF:001975">
    <property type="entry name" value="ATP-dependent DNA helicase"/>
    <property type="match status" value="1"/>
</dbReference>
<feature type="compositionally biased region" description="Polar residues" evidence="13">
    <location>
        <begin position="769"/>
        <end position="784"/>
    </location>
</feature>
<dbReference type="PANTHER" id="PTHR13710">
    <property type="entry name" value="DNA HELICASE RECQ FAMILY MEMBER"/>
    <property type="match status" value="1"/>
</dbReference>
<dbReference type="SMART" id="SM00490">
    <property type="entry name" value="HELICc"/>
    <property type="match status" value="1"/>
</dbReference>
<organism evidence="16 17">
    <name type="scientific">Pseudozyma antarctica (strain T-34)</name>
    <name type="common">Yeast</name>
    <name type="synonym">Candida antarctica</name>
    <dbReference type="NCBI Taxonomy" id="1151754"/>
    <lineage>
        <taxon>Eukaryota</taxon>
        <taxon>Fungi</taxon>
        <taxon>Dikarya</taxon>
        <taxon>Basidiomycota</taxon>
        <taxon>Ustilaginomycotina</taxon>
        <taxon>Ustilaginomycetes</taxon>
        <taxon>Ustilaginales</taxon>
        <taxon>Ustilaginaceae</taxon>
        <taxon>Moesziomyces</taxon>
    </lineage>
</organism>
<keyword evidence="2" id="KW-0479">Metal-binding</keyword>
<evidence type="ECO:0000256" key="7">
    <source>
        <dbReference type="ARBA" id="ARBA00023125"/>
    </source>
</evidence>
<feature type="domain" description="Helicase C-terminal" evidence="15">
    <location>
        <begin position="371"/>
        <end position="522"/>
    </location>
</feature>
<dbReference type="InterPro" id="IPR032284">
    <property type="entry name" value="RecQ_Zn-bd"/>
</dbReference>
<dbReference type="PROSITE" id="PS51192">
    <property type="entry name" value="HELICASE_ATP_BIND_1"/>
    <property type="match status" value="1"/>
</dbReference>
<dbReference type="Pfam" id="PF00270">
    <property type="entry name" value="DEAD"/>
    <property type="match status" value="1"/>
</dbReference>
<dbReference type="Proteomes" id="UP000011976">
    <property type="component" value="Unassembled WGS sequence"/>
</dbReference>
<dbReference type="GO" id="GO:0046872">
    <property type="term" value="F:metal ion binding"/>
    <property type="evidence" value="ECO:0007669"/>
    <property type="project" value="UniProtKB-KW"/>
</dbReference>
<keyword evidence="6 11" id="KW-0067">ATP-binding</keyword>
<dbReference type="STRING" id="1151754.M9LTH5"/>
<dbReference type="PANTHER" id="PTHR13710:SF105">
    <property type="entry name" value="ATP-DEPENDENT DNA HELICASE Q1"/>
    <property type="match status" value="1"/>
</dbReference>
<feature type="compositionally biased region" description="Polar residues" evidence="13">
    <location>
        <begin position="709"/>
        <end position="724"/>
    </location>
</feature>
<evidence type="ECO:0000313" key="17">
    <source>
        <dbReference type="Proteomes" id="UP000011976"/>
    </source>
</evidence>
<evidence type="ECO:0000256" key="6">
    <source>
        <dbReference type="ARBA" id="ARBA00022840"/>
    </source>
</evidence>
<dbReference type="GO" id="GO:0009378">
    <property type="term" value="F:four-way junction helicase activity"/>
    <property type="evidence" value="ECO:0007669"/>
    <property type="project" value="TreeGrafter"/>
</dbReference>
<dbReference type="NCBIfam" id="TIGR00614">
    <property type="entry name" value="recQ_fam"/>
    <property type="match status" value="1"/>
</dbReference>
<dbReference type="OrthoDB" id="10261556at2759"/>
<evidence type="ECO:0000256" key="12">
    <source>
        <dbReference type="SAM" id="Coils"/>
    </source>
</evidence>
<dbReference type="SUPFAM" id="SSF52540">
    <property type="entry name" value="P-loop containing nucleoside triphosphate hydrolases"/>
    <property type="match status" value="1"/>
</dbReference>
<dbReference type="AlphaFoldDB" id="M9LTH5"/>
<comment type="similarity">
    <text evidence="1 11">Belongs to the helicase family. RecQ subfamily.</text>
</comment>
<dbReference type="PROSITE" id="PS51194">
    <property type="entry name" value="HELICASE_CTER"/>
    <property type="match status" value="1"/>
</dbReference>
<evidence type="ECO:0000256" key="1">
    <source>
        <dbReference type="ARBA" id="ARBA00005446"/>
    </source>
</evidence>
<name>M9LTH5_PSEA3</name>
<protein>
    <recommendedName>
        <fullName evidence="11">ATP-dependent DNA helicase</fullName>
        <ecNumber evidence="11">5.6.2.4</ecNumber>
    </recommendedName>
</protein>
<dbReference type="GO" id="GO:0016887">
    <property type="term" value="F:ATP hydrolysis activity"/>
    <property type="evidence" value="ECO:0007669"/>
    <property type="project" value="RHEA"/>
</dbReference>
<keyword evidence="4 11" id="KW-0378">Hydrolase</keyword>
<evidence type="ECO:0000259" key="14">
    <source>
        <dbReference type="PROSITE" id="PS51192"/>
    </source>
</evidence>
<dbReference type="GO" id="GO:0000724">
    <property type="term" value="P:double-strand break repair via homologous recombination"/>
    <property type="evidence" value="ECO:0007669"/>
    <property type="project" value="TreeGrafter"/>
</dbReference>
<comment type="catalytic activity">
    <reaction evidence="10 11">
        <text>Couples ATP hydrolysis with the unwinding of duplex DNA by translocating in the 3'-5' direction.</text>
        <dbReference type="EC" id="5.6.2.4"/>
    </reaction>
</comment>
<keyword evidence="8" id="KW-0413">Isomerase</keyword>
<dbReference type="InterPro" id="IPR027417">
    <property type="entry name" value="P-loop_NTPase"/>
</dbReference>
<dbReference type="EC" id="5.6.2.4" evidence="11"/>
<dbReference type="Gene3D" id="3.40.50.300">
    <property type="entry name" value="P-loop containing nucleotide triphosphate hydrolases"/>
    <property type="match status" value="2"/>
</dbReference>
<evidence type="ECO:0000256" key="11">
    <source>
        <dbReference type="RuleBase" id="RU364117"/>
    </source>
</evidence>
<dbReference type="FunFam" id="1.10.10.10:FF:001219">
    <property type="entry name" value="ATP-dependent DNA helicase"/>
    <property type="match status" value="1"/>
</dbReference>
<feature type="domain" description="Helicase ATP-binding" evidence="14">
    <location>
        <begin position="132"/>
        <end position="332"/>
    </location>
</feature>
<comment type="subcellular location">
    <subcellularLocation>
        <location evidence="11">Nucleus</location>
    </subcellularLocation>
</comment>
<evidence type="ECO:0000256" key="8">
    <source>
        <dbReference type="ARBA" id="ARBA00023235"/>
    </source>
</evidence>